<dbReference type="Pfam" id="PF08240">
    <property type="entry name" value="ADH_N"/>
    <property type="match status" value="1"/>
</dbReference>
<dbReference type="HOGENOM" id="CLU_1663850_0_0_1"/>
<name>F6H617_VITVI</name>
<dbReference type="InterPro" id="IPR013154">
    <property type="entry name" value="ADH-like_N"/>
</dbReference>
<dbReference type="EMBL" id="FN595241">
    <property type="protein sequence ID" value="CCB47656.1"/>
    <property type="molecule type" value="Genomic_DNA"/>
</dbReference>
<dbReference type="PANTHER" id="PTHR48106">
    <property type="entry name" value="QUINONE OXIDOREDUCTASE PIG3-RELATED"/>
    <property type="match status" value="1"/>
</dbReference>
<keyword evidence="2" id="KW-0560">Oxidoreductase</keyword>
<keyword evidence="1" id="KW-0521">NADP</keyword>
<gene>
    <name evidence="4" type="ordered locus">VIT_14s0036g00560</name>
</gene>
<evidence type="ECO:0000256" key="1">
    <source>
        <dbReference type="ARBA" id="ARBA00022857"/>
    </source>
</evidence>
<dbReference type="eggNOG" id="KOG1198">
    <property type="taxonomic scope" value="Eukaryota"/>
</dbReference>
<evidence type="ECO:0000313" key="5">
    <source>
        <dbReference type="Proteomes" id="UP000009183"/>
    </source>
</evidence>
<dbReference type="PaxDb" id="29760-VIT_14s0036g00560.t01"/>
<keyword evidence="5" id="KW-1185">Reference proteome</keyword>
<evidence type="ECO:0000259" key="3">
    <source>
        <dbReference type="Pfam" id="PF08240"/>
    </source>
</evidence>
<proteinExistence type="predicted"/>
<organism evidence="4 5">
    <name type="scientific">Vitis vinifera</name>
    <name type="common">Grape</name>
    <dbReference type="NCBI Taxonomy" id="29760"/>
    <lineage>
        <taxon>Eukaryota</taxon>
        <taxon>Viridiplantae</taxon>
        <taxon>Streptophyta</taxon>
        <taxon>Embryophyta</taxon>
        <taxon>Tracheophyta</taxon>
        <taxon>Spermatophyta</taxon>
        <taxon>Magnoliopsida</taxon>
        <taxon>eudicotyledons</taxon>
        <taxon>Gunneridae</taxon>
        <taxon>Pentapetalae</taxon>
        <taxon>rosids</taxon>
        <taxon>Vitales</taxon>
        <taxon>Vitaceae</taxon>
        <taxon>Viteae</taxon>
        <taxon>Vitis</taxon>
    </lineage>
</organism>
<dbReference type="GO" id="GO:0070402">
    <property type="term" value="F:NADPH binding"/>
    <property type="evidence" value="ECO:0000318"/>
    <property type="project" value="GO_Central"/>
</dbReference>
<accession>F6H617</accession>
<evidence type="ECO:0000313" key="4">
    <source>
        <dbReference type="EMBL" id="CCB47656.1"/>
    </source>
</evidence>
<dbReference type="PANTHER" id="PTHR48106:SF8">
    <property type="entry name" value="OS02G0805600 PROTEIN"/>
    <property type="match status" value="1"/>
</dbReference>
<reference evidence="5" key="1">
    <citation type="journal article" date="2007" name="Nature">
        <title>The grapevine genome sequence suggests ancestral hexaploidization in major angiosperm phyla.</title>
        <authorList>
            <consortium name="The French-Italian Public Consortium for Grapevine Genome Characterization."/>
            <person name="Jaillon O."/>
            <person name="Aury J.-M."/>
            <person name="Noel B."/>
            <person name="Policriti A."/>
            <person name="Clepet C."/>
            <person name="Casagrande A."/>
            <person name="Choisne N."/>
            <person name="Aubourg S."/>
            <person name="Vitulo N."/>
            <person name="Jubin C."/>
            <person name="Vezzi A."/>
            <person name="Legeai F."/>
            <person name="Hugueney P."/>
            <person name="Dasilva C."/>
            <person name="Horner D."/>
            <person name="Mica E."/>
            <person name="Jublot D."/>
            <person name="Poulain J."/>
            <person name="Bruyere C."/>
            <person name="Billault A."/>
            <person name="Segurens B."/>
            <person name="Gouyvenoux M."/>
            <person name="Ugarte E."/>
            <person name="Cattonaro F."/>
            <person name="Anthouard V."/>
            <person name="Vico V."/>
            <person name="Del Fabbro C."/>
            <person name="Alaux M."/>
            <person name="Di Gaspero G."/>
            <person name="Dumas V."/>
            <person name="Felice N."/>
            <person name="Paillard S."/>
            <person name="Juman I."/>
            <person name="Moroldo M."/>
            <person name="Scalabrin S."/>
            <person name="Canaguier A."/>
            <person name="Le Clainche I."/>
            <person name="Malacrida G."/>
            <person name="Durand E."/>
            <person name="Pesole G."/>
            <person name="Laucou V."/>
            <person name="Chatelet P."/>
            <person name="Merdinoglu D."/>
            <person name="Delledonne M."/>
            <person name="Pezzotti M."/>
            <person name="Lecharny A."/>
            <person name="Scarpelli C."/>
            <person name="Artiguenave F."/>
            <person name="Pe M.E."/>
            <person name="Valle G."/>
            <person name="Morgante M."/>
            <person name="Caboche M."/>
            <person name="Adam-Blondon A.-F."/>
            <person name="Weissenbach J."/>
            <person name="Quetier F."/>
            <person name="Wincker P."/>
        </authorList>
    </citation>
    <scope>NUCLEOTIDE SEQUENCE [LARGE SCALE GENOMIC DNA]</scope>
    <source>
        <strain evidence="5">cv. Pinot noir / PN40024</strain>
    </source>
</reference>
<dbReference type="InterPro" id="IPR011032">
    <property type="entry name" value="GroES-like_sf"/>
</dbReference>
<sequence length="159" mass="17160">MESWMAITILHRLESLTAAINRVDTLQRKGLHPPSKAGSSYPGLECSGIIEAVGKVVVQWKVGDQVCNFLSGGGYAEKVATGQVLPVPSGVSLKDTAGILEVAHTVWSTVLMMSRLSAGETFLIHRVPRFHCIPGHTVFFIAHSRGEPSSTHLTSKRNT</sequence>
<feature type="domain" description="Alcohol dehydrogenase-like N-terminal" evidence="3">
    <location>
        <begin position="17"/>
        <end position="81"/>
    </location>
</feature>
<dbReference type="Proteomes" id="UP000009183">
    <property type="component" value="Chromosome 14"/>
</dbReference>
<evidence type="ECO:0000256" key="2">
    <source>
        <dbReference type="ARBA" id="ARBA00023002"/>
    </source>
</evidence>
<protein>
    <recommendedName>
        <fullName evidence="3">Alcohol dehydrogenase-like N-terminal domain-containing protein</fullName>
    </recommendedName>
</protein>
<dbReference type="Gene3D" id="3.40.50.720">
    <property type="entry name" value="NAD(P)-binding Rossmann-like Domain"/>
    <property type="match status" value="1"/>
</dbReference>
<dbReference type="AlphaFoldDB" id="F6H617"/>
<dbReference type="SUPFAM" id="SSF50129">
    <property type="entry name" value="GroES-like"/>
    <property type="match status" value="1"/>
</dbReference>
<dbReference type="OrthoDB" id="3509362at2759"/>
<dbReference type="STRING" id="29760.F6H617"/>
<dbReference type="Gene3D" id="3.90.180.10">
    <property type="entry name" value="Medium-chain alcohol dehydrogenases, catalytic domain"/>
    <property type="match status" value="1"/>
</dbReference>
<dbReference type="GO" id="GO:0016651">
    <property type="term" value="F:oxidoreductase activity, acting on NAD(P)H"/>
    <property type="evidence" value="ECO:0000318"/>
    <property type="project" value="GO_Central"/>
</dbReference>
<dbReference type="InParanoid" id="F6H617"/>